<evidence type="ECO:0000313" key="3">
    <source>
        <dbReference type="EMBL" id="KHJ32117.1"/>
    </source>
</evidence>
<evidence type="ECO:0000259" key="2">
    <source>
        <dbReference type="Pfam" id="PF15963"/>
    </source>
</evidence>
<dbReference type="Proteomes" id="UP000030854">
    <property type="component" value="Unassembled WGS sequence"/>
</dbReference>
<feature type="compositionally biased region" description="Polar residues" evidence="1">
    <location>
        <begin position="85"/>
        <end position="95"/>
    </location>
</feature>
<sequence>MIKGRSKVFAPKKIIRNSQSSQPISGRGTEVLVKTHTPVLEDKRCTTDPQDKNLNSIPDESELPIDKPIQVSGYEATESRDNLEGQVSNLSSQSDSNRRHQNDRTQIESTENIAPHSRCLQTISVSGSTASDNLSPIRNRAVNKSQIITSHPSPSTSQVDLNTVGAIENNTTSVETLKEISNAVKAPAVAKAKRKYTRKPRVLEGEALIEDTQNNLKKSNEKKKTRVKRKRRENTPEGAESKKIDPSVITMQDLCHDLRIGKKSRNHDEIMGRLARMKQNAIKARMKRDNPELEDYIDGKSGDNYTLNESRKTEPSLNSQIAPPSAPPVGPKIRIVDGQIVFDEQSLQIDRHKSARENFFAAEDVVEENDFTRVVSCGDYLKRERSQHWDIPSNELFWKGLRMFGTDFEMIAKMFPHRSRRQIKLKFNAEERSNPQKVNRVLMGIKTEEIDLDEFQRLGNLELEDLADIKAEQAQVEKEQSERLKAALENT</sequence>
<dbReference type="AlphaFoldDB" id="A0A0B1P0D9"/>
<evidence type="ECO:0000256" key="1">
    <source>
        <dbReference type="SAM" id="MobiDB-lite"/>
    </source>
</evidence>
<feature type="compositionally biased region" description="Basic and acidic residues" evidence="1">
    <location>
        <begin position="96"/>
        <end position="106"/>
    </location>
</feature>
<dbReference type="PANTHER" id="PTHR22929">
    <property type="entry name" value="RNA POLYMERASE III TRANSCRIPTION INITIATION FACTOR B"/>
    <property type="match status" value="1"/>
</dbReference>
<name>A0A0B1P0D9_UNCNE</name>
<feature type="region of interest" description="Disordered" evidence="1">
    <location>
        <begin position="214"/>
        <end position="245"/>
    </location>
</feature>
<dbReference type="HOGENOM" id="CLU_022548_1_0_1"/>
<proteinExistence type="predicted"/>
<dbReference type="InterPro" id="IPR039467">
    <property type="entry name" value="TFIIIB_B''_Myb"/>
</dbReference>
<dbReference type="CDD" id="cd00167">
    <property type="entry name" value="SANT"/>
    <property type="match status" value="1"/>
</dbReference>
<dbReference type="Pfam" id="PF15963">
    <property type="entry name" value="Myb_DNA-bind_7"/>
    <property type="match status" value="1"/>
</dbReference>
<accession>A0A0B1P0D9</accession>
<feature type="compositionally biased region" description="Basic and acidic residues" evidence="1">
    <location>
        <begin position="233"/>
        <end position="245"/>
    </location>
</feature>
<dbReference type="GO" id="GO:0000126">
    <property type="term" value="C:transcription factor TFIIIB complex"/>
    <property type="evidence" value="ECO:0007669"/>
    <property type="project" value="TreeGrafter"/>
</dbReference>
<reference evidence="3 4" key="1">
    <citation type="journal article" date="2014" name="BMC Genomics">
        <title>Adaptive genomic structural variation in the grape powdery mildew pathogen, Erysiphe necator.</title>
        <authorList>
            <person name="Jones L."/>
            <person name="Riaz S."/>
            <person name="Morales-Cruz A."/>
            <person name="Amrine K.C."/>
            <person name="McGuire B."/>
            <person name="Gubler W.D."/>
            <person name="Walker M.A."/>
            <person name="Cantu D."/>
        </authorList>
    </citation>
    <scope>NUCLEOTIDE SEQUENCE [LARGE SCALE GENOMIC DNA]</scope>
    <source>
        <strain evidence="4">c</strain>
    </source>
</reference>
<feature type="region of interest" description="Disordered" evidence="1">
    <location>
        <begin position="1"/>
        <end position="112"/>
    </location>
</feature>
<feature type="region of interest" description="Disordered" evidence="1">
    <location>
        <begin position="293"/>
        <end position="330"/>
    </location>
</feature>
<comment type="caution">
    <text evidence="3">The sequence shown here is derived from an EMBL/GenBank/DDBJ whole genome shotgun (WGS) entry which is preliminary data.</text>
</comment>
<dbReference type="SUPFAM" id="SSF46689">
    <property type="entry name" value="Homeodomain-like"/>
    <property type="match status" value="1"/>
</dbReference>
<dbReference type="GO" id="GO:0070898">
    <property type="term" value="P:RNA polymerase III preinitiation complex assembly"/>
    <property type="evidence" value="ECO:0007669"/>
    <property type="project" value="TreeGrafter"/>
</dbReference>
<dbReference type="InterPro" id="IPR001005">
    <property type="entry name" value="SANT/Myb"/>
</dbReference>
<gene>
    <name evidence="3" type="ORF">EV44_g1283</name>
</gene>
<dbReference type="PANTHER" id="PTHR22929:SF0">
    <property type="entry name" value="TRANSCRIPTION FACTOR TFIIIB COMPONENT B'' HOMOLOG"/>
    <property type="match status" value="1"/>
</dbReference>
<feature type="domain" description="Transcription factor TFIIIB component B'' Myb" evidence="2">
    <location>
        <begin position="380"/>
        <end position="460"/>
    </location>
</feature>
<dbReference type="Gene3D" id="1.10.10.60">
    <property type="entry name" value="Homeodomain-like"/>
    <property type="match status" value="1"/>
</dbReference>
<feature type="compositionally biased region" description="Basic and acidic residues" evidence="1">
    <location>
        <begin position="39"/>
        <end position="51"/>
    </location>
</feature>
<dbReference type="STRING" id="52586.A0A0B1P0D9"/>
<organism evidence="3 4">
    <name type="scientific">Uncinula necator</name>
    <name type="common">Grape powdery mildew</name>
    <dbReference type="NCBI Taxonomy" id="52586"/>
    <lineage>
        <taxon>Eukaryota</taxon>
        <taxon>Fungi</taxon>
        <taxon>Dikarya</taxon>
        <taxon>Ascomycota</taxon>
        <taxon>Pezizomycotina</taxon>
        <taxon>Leotiomycetes</taxon>
        <taxon>Erysiphales</taxon>
        <taxon>Erysiphaceae</taxon>
        <taxon>Erysiphe</taxon>
    </lineage>
</organism>
<keyword evidence="4" id="KW-1185">Reference proteome</keyword>
<dbReference type="GO" id="GO:0001156">
    <property type="term" value="F:TFIIIC-class transcription factor complex binding"/>
    <property type="evidence" value="ECO:0007669"/>
    <property type="project" value="TreeGrafter"/>
</dbReference>
<dbReference type="EMBL" id="JNVN01002326">
    <property type="protein sequence ID" value="KHJ32117.1"/>
    <property type="molecule type" value="Genomic_DNA"/>
</dbReference>
<protein>
    <submittedName>
        <fullName evidence="3">Putative transcription factor tfiiib</fullName>
    </submittedName>
</protein>
<evidence type="ECO:0000313" key="4">
    <source>
        <dbReference type="Proteomes" id="UP000030854"/>
    </source>
</evidence>
<feature type="compositionally biased region" description="Basic residues" evidence="1">
    <location>
        <begin position="220"/>
        <end position="232"/>
    </location>
</feature>
<dbReference type="InterPro" id="IPR009057">
    <property type="entry name" value="Homeodomain-like_sf"/>
</dbReference>